<evidence type="ECO:0000313" key="2">
    <source>
        <dbReference type="Proteomes" id="UP000267027"/>
    </source>
</evidence>
<accession>A0A0R3PLF1</accession>
<dbReference type="WBParaSite" id="ACOC_0000557601-mRNA-1">
    <property type="protein sequence ID" value="ACOC_0000557601-mRNA-1"/>
    <property type="gene ID" value="ACOC_0000557601"/>
</dbReference>
<dbReference type="SUPFAM" id="SSF56672">
    <property type="entry name" value="DNA/RNA polymerases"/>
    <property type="match status" value="1"/>
</dbReference>
<evidence type="ECO:0000313" key="1">
    <source>
        <dbReference type="EMBL" id="VDM57162.1"/>
    </source>
</evidence>
<dbReference type="Proteomes" id="UP000267027">
    <property type="component" value="Unassembled WGS sequence"/>
</dbReference>
<organism evidence="3">
    <name type="scientific">Angiostrongylus costaricensis</name>
    <name type="common">Nematode worm</name>
    <dbReference type="NCBI Taxonomy" id="334426"/>
    <lineage>
        <taxon>Eukaryota</taxon>
        <taxon>Metazoa</taxon>
        <taxon>Ecdysozoa</taxon>
        <taxon>Nematoda</taxon>
        <taxon>Chromadorea</taxon>
        <taxon>Rhabditida</taxon>
        <taxon>Rhabditina</taxon>
        <taxon>Rhabditomorpha</taxon>
        <taxon>Strongyloidea</taxon>
        <taxon>Metastrongylidae</taxon>
        <taxon>Angiostrongylus</taxon>
    </lineage>
</organism>
<dbReference type="PANTHER" id="PTHR47331">
    <property type="entry name" value="PHD-TYPE DOMAIN-CONTAINING PROTEIN"/>
    <property type="match status" value="1"/>
</dbReference>
<name>A0A0R3PLF1_ANGCS</name>
<reference evidence="3" key="1">
    <citation type="submission" date="2017-02" db="UniProtKB">
        <authorList>
            <consortium name="WormBaseParasite"/>
        </authorList>
    </citation>
    <scope>IDENTIFICATION</scope>
</reference>
<dbReference type="AlphaFoldDB" id="A0A0R3PLF1"/>
<protein>
    <submittedName>
        <fullName evidence="3">Reverse transcriptase domain-containing protein</fullName>
    </submittedName>
</protein>
<dbReference type="InterPro" id="IPR043502">
    <property type="entry name" value="DNA/RNA_pol_sf"/>
</dbReference>
<keyword evidence="2" id="KW-1185">Reference proteome</keyword>
<dbReference type="OMA" id="NANCMAS"/>
<dbReference type="STRING" id="334426.A0A0R3PLF1"/>
<gene>
    <name evidence="1" type="ORF">ACOC_LOCUS5577</name>
</gene>
<dbReference type="PANTHER" id="PTHR47331:SF1">
    <property type="entry name" value="GAG-LIKE PROTEIN"/>
    <property type="match status" value="1"/>
</dbReference>
<evidence type="ECO:0000313" key="3">
    <source>
        <dbReference type="WBParaSite" id="ACOC_0000557601-mRNA-1"/>
    </source>
</evidence>
<sequence length="217" mass="25423">MSAHIEQQSWEKYWSLESLGIHEYTGPSVQERQQQNDNIWKEFQRTIEKREDDYYVRLPWKNDAGTLPDNKSIVVKRLQATIAKLKHDPVMFQNYHETIKEQLDQNIIEEVDESIPTREAIIHYLPHQAVLTPNKETTKLRTVYDASAHLKKAPSLNDVIHQGPLFLPKIYDILLRFRIGNVAMICDVEKAFLCKCDCMKETETLHDFYGSEISHNL</sequence>
<reference evidence="1 2" key="2">
    <citation type="submission" date="2018-11" db="EMBL/GenBank/DDBJ databases">
        <authorList>
            <consortium name="Pathogen Informatics"/>
        </authorList>
    </citation>
    <scope>NUCLEOTIDE SEQUENCE [LARGE SCALE GENOMIC DNA]</scope>
    <source>
        <strain evidence="1 2">Costa Rica</strain>
    </source>
</reference>
<dbReference type="EMBL" id="UYYA01003879">
    <property type="protein sequence ID" value="VDM57162.1"/>
    <property type="molecule type" value="Genomic_DNA"/>
</dbReference>
<proteinExistence type="predicted"/>
<dbReference type="OrthoDB" id="5872352at2759"/>